<gene>
    <name evidence="2" type="ORF">S12H4_36246</name>
</gene>
<proteinExistence type="predicted"/>
<sequence>MCGALNAKQIYDIKHGEDYDTCPHGREMNELFKIPSKGIGEEGLCANDNTQKKSKHMNKGQGRAK</sequence>
<protein>
    <submittedName>
        <fullName evidence="2">Uncharacterized protein</fullName>
    </submittedName>
</protein>
<feature type="region of interest" description="Disordered" evidence="1">
    <location>
        <begin position="41"/>
        <end position="65"/>
    </location>
</feature>
<evidence type="ECO:0000256" key="1">
    <source>
        <dbReference type="SAM" id="MobiDB-lite"/>
    </source>
</evidence>
<feature type="compositionally biased region" description="Basic residues" evidence="1">
    <location>
        <begin position="52"/>
        <end position="65"/>
    </location>
</feature>
<reference evidence="2" key="1">
    <citation type="journal article" date="2014" name="Front. Microbiol.">
        <title>High frequency of phylogenetically diverse reductive dehalogenase-homologous genes in deep subseafloor sedimentary metagenomes.</title>
        <authorList>
            <person name="Kawai M."/>
            <person name="Futagami T."/>
            <person name="Toyoda A."/>
            <person name="Takaki Y."/>
            <person name="Nishi S."/>
            <person name="Hori S."/>
            <person name="Arai W."/>
            <person name="Tsubouchi T."/>
            <person name="Morono Y."/>
            <person name="Uchiyama I."/>
            <person name="Ito T."/>
            <person name="Fujiyama A."/>
            <person name="Inagaki F."/>
            <person name="Takami H."/>
        </authorList>
    </citation>
    <scope>NUCLEOTIDE SEQUENCE</scope>
    <source>
        <strain evidence="2">Expedition CK06-06</strain>
    </source>
</reference>
<evidence type="ECO:0000313" key="2">
    <source>
        <dbReference type="EMBL" id="GAI89889.1"/>
    </source>
</evidence>
<comment type="caution">
    <text evidence="2">The sequence shown here is derived from an EMBL/GenBank/DDBJ whole genome shotgun (WGS) entry which is preliminary data.</text>
</comment>
<dbReference type="AlphaFoldDB" id="X1UC08"/>
<accession>X1UC08</accession>
<name>X1UC08_9ZZZZ</name>
<organism evidence="2">
    <name type="scientific">marine sediment metagenome</name>
    <dbReference type="NCBI Taxonomy" id="412755"/>
    <lineage>
        <taxon>unclassified sequences</taxon>
        <taxon>metagenomes</taxon>
        <taxon>ecological metagenomes</taxon>
    </lineage>
</organism>
<dbReference type="EMBL" id="BARW01021596">
    <property type="protein sequence ID" value="GAI89889.1"/>
    <property type="molecule type" value="Genomic_DNA"/>
</dbReference>